<protein>
    <submittedName>
        <fullName evidence="1">Uncharacterized protein</fullName>
    </submittedName>
</protein>
<proteinExistence type="predicted"/>
<dbReference type="EMBL" id="JAVFHL010000002">
    <property type="protein sequence ID" value="MDT6978021.1"/>
    <property type="molecule type" value="Genomic_DNA"/>
</dbReference>
<dbReference type="KEGG" id="bfb:VU15_14950"/>
<gene>
    <name evidence="1" type="ORF">BFGS077_003333</name>
</gene>
<sequence>MKKKGISFWNPITNGQHANSILKSFRYFKLRFCYDIRQQSFIVIKISSKYKMRELYYRKIYTFLSYLFPLDYKKALLRILKIQNDRL</sequence>
<accession>A0ABD5G272</accession>
<dbReference type="AlphaFoldDB" id="A0ABD5G272"/>
<reference evidence="2" key="1">
    <citation type="submission" date="2023-07" db="EMBL/GenBank/DDBJ databases">
        <title>A gut symbiont ubiquitin homologue binds and inactivates peptidyl-prolyl isomerase to mediate the interbacterial arms race in the human gut.</title>
        <authorList>
            <person name="Jiang K."/>
            <person name="Li W."/>
            <person name="Tong M."/>
            <person name="Xu J."/>
            <person name="Chen Z."/>
            <person name="Yang Y."/>
            <person name="Zang Y."/>
            <person name="Jiao X."/>
            <person name="Liu C."/>
            <person name="Lim B."/>
            <person name="Jiang X."/>
            <person name="Wang J."/>
            <person name="Wu D."/>
            <person name="Wang M."/>
            <person name="Liu S.-J."/>
            <person name="Shao F."/>
            <person name="Gao X."/>
        </authorList>
    </citation>
    <scope>NUCLEOTIDE SEQUENCE [LARGE SCALE GENOMIC DNA]</scope>
    <source>
        <strain evidence="2">GS077</strain>
    </source>
</reference>
<evidence type="ECO:0000313" key="1">
    <source>
        <dbReference type="EMBL" id="MDT6978021.1"/>
    </source>
</evidence>
<organism evidence="1 2">
    <name type="scientific">Bacteroides fragilis</name>
    <dbReference type="NCBI Taxonomy" id="817"/>
    <lineage>
        <taxon>Bacteria</taxon>
        <taxon>Pseudomonadati</taxon>
        <taxon>Bacteroidota</taxon>
        <taxon>Bacteroidia</taxon>
        <taxon>Bacteroidales</taxon>
        <taxon>Bacteroidaceae</taxon>
        <taxon>Bacteroides</taxon>
    </lineage>
</organism>
<reference evidence="1 2" key="2">
    <citation type="submission" date="2023-08" db="EMBL/GenBank/DDBJ databases">
        <authorList>
            <person name="Du M."/>
            <person name="Liu C."/>
            <person name="Liu S.-J."/>
        </authorList>
    </citation>
    <scope>NUCLEOTIDE SEQUENCE [LARGE SCALE GENOMIC DNA]</scope>
    <source>
        <strain evidence="1 2">GS077</strain>
    </source>
</reference>
<evidence type="ECO:0000313" key="2">
    <source>
        <dbReference type="Proteomes" id="UP001258434"/>
    </source>
</evidence>
<name>A0ABD5G272_BACFG</name>
<dbReference type="Proteomes" id="UP001258434">
    <property type="component" value="Unassembled WGS sequence"/>
</dbReference>
<comment type="caution">
    <text evidence="1">The sequence shown here is derived from an EMBL/GenBank/DDBJ whole genome shotgun (WGS) entry which is preliminary data.</text>
</comment>